<protein>
    <submittedName>
        <fullName evidence="2">Dabb family protein</fullName>
    </submittedName>
</protein>
<name>A0ABX8MVV0_9PSED</name>
<proteinExistence type="predicted"/>
<gene>
    <name evidence="2" type="ORF">KSS89_14305</name>
</gene>
<reference evidence="2" key="1">
    <citation type="submission" date="2021-06" db="EMBL/GenBank/DDBJ databases">
        <title>Updating the genus Pseudomonas: Description of 43 new species and partition of the Pseudomonas putida group.</title>
        <authorList>
            <person name="Girard L."/>
            <person name="Lood C."/>
            <person name="Vandamme P."/>
            <person name="Rokni-Zadeh H."/>
            <person name="van Noort V."/>
            <person name="Hofte M."/>
            <person name="Lavigne R."/>
            <person name="De Mot R."/>
        </authorList>
    </citation>
    <scope>NUCLEOTIDE SEQUENCE</scope>
    <source>
        <strain evidence="2">CMR12a</strain>
    </source>
</reference>
<dbReference type="PANTHER" id="PTHR37832">
    <property type="entry name" value="BLL2683 PROTEIN"/>
    <property type="match status" value="1"/>
</dbReference>
<sequence length="100" mass="11465">MIRHIVMWRLAGESSEEQRLAREQVKCAFEGLRGRIPGLCQIEVGVDHSAVDYACDVVLVADFESQQALDGYATHPEHLRVRQELGALRTTRHQVDYLRY</sequence>
<dbReference type="SMART" id="SM00886">
    <property type="entry name" value="Dabb"/>
    <property type="match status" value="1"/>
</dbReference>
<dbReference type="SUPFAM" id="SSF54909">
    <property type="entry name" value="Dimeric alpha+beta barrel"/>
    <property type="match status" value="1"/>
</dbReference>
<dbReference type="PANTHER" id="PTHR37832:SF1">
    <property type="entry name" value="STRESS-RESPONSE A_B BARREL DOMAIN-CONTAINING PROTEIN"/>
    <property type="match status" value="1"/>
</dbReference>
<dbReference type="Proteomes" id="UP000693952">
    <property type="component" value="Chromosome"/>
</dbReference>
<evidence type="ECO:0000313" key="2">
    <source>
        <dbReference type="EMBL" id="QXH43338.1"/>
    </source>
</evidence>
<dbReference type="RefSeq" id="WP_217884178.1">
    <property type="nucleotide sequence ID" value="NZ_CP027706.1"/>
</dbReference>
<dbReference type="Gene3D" id="3.30.70.100">
    <property type="match status" value="1"/>
</dbReference>
<accession>A0ABX8MVV0</accession>
<dbReference type="EMBL" id="CP077074">
    <property type="protein sequence ID" value="QXH43338.1"/>
    <property type="molecule type" value="Genomic_DNA"/>
</dbReference>
<keyword evidence="3" id="KW-1185">Reference proteome</keyword>
<evidence type="ECO:0000259" key="1">
    <source>
        <dbReference type="PROSITE" id="PS51502"/>
    </source>
</evidence>
<dbReference type="InterPro" id="IPR013097">
    <property type="entry name" value="Dabb"/>
</dbReference>
<dbReference type="Pfam" id="PF07876">
    <property type="entry name" value="Dabb"/>
    <property type="match status" value="1"/>
</dbReference>
<organism evidence="2 3">
    <name type="scientific">Pseudomonas sessilinigenes</name>
    <dbReference type="NCBI Taxonomy" id="658629"/>
    <lineage>
        <taxon>Bacteria</taxon>
        <taxon>Pseudomonadati</taxon>
        <taxon>Pseudomonadota</taxon>
        <taxon>Gammaproteobacteria</taxon>
        <taxon>Pseudomonadales</taxon>
        <taxon>Pseudomonadaceae</taxon>
        <taxon>Pseudomonas</taxon>
    </lineage>
</organism>
<feature type="domain" description="Stress-response A/B barrel" evidence="1">
    <location>
        <begin position="2"/>
        <end position="97"/>
    </location>
</feature>
<evidence type="ECO:0000313" key="3">
    <source>
        <dbReference type="Proteomes" id="UP000693952"/>
    </source>
</evidence>
<dbReference type="InterPro" id="IPR011008">
    <property type="entry name" value="Dimeric_a/b-barrel"/>
</dbReference>
<dbReference type="PROSITE" id="PS51502">
    <property type="entry name" value="S_R_A_B_BARREL"/>
    <property type="match status" value="1"/>
</dbReference>